<dbReference type="Proteomes" id="UP001289645">
    <property type="component" value="Unassembled WGS sequence"/>
</dbReference>
<dbReference type="EC" id="2.1.1.33" evidence="1"/>
<reference evidence="1 2" key="1">
    <citation type="journal article" date="2021" name="Chemosphere">
        <title>Bioballs carrying a syntrophic Rhodococcus and Mycolicibacterium consortium for simultaneous sorption and biodegradation of fuel oil in contaminated freshwater.</title>
        <authorList>
            <person name="Naloka K."/>
            <person name="Polrit D."/>
            <person name="Muangchinda C."/>
            <person name="Thoetkiattikul H."/>
            <person name="Pinyakong O."/>
        </authorList>
    </citation>
    <scope>NUCLEOTIDE SEQUENCE [LARGE SCALE GENOMIC DNA]</scope>
    <source>
        <strain evidence="1 2">J101</strain>
    </source>
</reference>
<evidence type="ECO:0000313" key="2">
    <source>
        <dbReference type="Proteomes" id="UP001289645"/>
    </source>
</evidence>
<evidence type="ECO:0000313" key="1">
    <source>
        <dbReference type="EMBL" id="MDZ5086790.1"/>
    </source>
</evidence>
<accession>A0ACC6MII6</accession>
<proteinExistence type="predicted"/>
<comment type="caution">
    <text evidence="1">The sequence shown here is derived from an EMBL/GenBank/DDBJ whole genome shotgun (WGS) entry which is preliminary data.</text>
</comment>
<dbReference type="EMBL" id="JAOXLN010000015">
    <property type="protein sequence ID" value="MDZ5086790.1"/>
    <property type="molecule type" value="Genomic_DNA"/>
</dbReference>
<protein>
    <submittedName>
        <fullName evidence="1">tRNA (Guanosine(46)-N7)-methyltransferase TrmB</fullName>
        <ecNumber evidence="1">2.1.1.33</ecNumber>
    </submittedName>
</protein>
<name>A0ACC6MII6_MYCPF</name>
<organism evidence="1 2">
    <name type="scientific">Mycolicibacterium parafortuitum</name>
    <name type="common">Mycobacterium parafortuitum</name>
    <dbReference type="NCBI Taxonomy" id="39692"/>
    <lineage>
        <taxon>Bacteria</taxon>
        <taxon>Bacillati</taxon>
        <taxon>Actinomycetota</taxon>
        <taxon>Actinomycetes</taxon>
        <taxon>Mycobacteriales</taxon>
        <taxon>Mycobacteriaceae</taxon>
        <taxon>Mycolicibacterium</taxon>
    </lineage>
</organism>
<keyword evidence="1" id="KW-0808">Transferase</keyword>
<keyword evidence="1" id="KW-0489">Methyltransferase</keyword>
<keyword evidence="2" id="KW-1185">Reference proteome</keyword>
<gene>
    <name evidence="1" type="primary">trmB</name>
    <name evidence="1" type="ORF">OHX15_15480</name>
</gene>
<sequence length="261" mass="28540">MSDHGRMHAPGPDVADEPAPSGSIAPGQAATAQGHRRVTSFRARRSTISDRQQAIWDERWPQLGTEARHGESPAPLLDTDAWFGRQAPLILEIGCGTGTSTLAMAQTEPDLDVVAVEVYRRGLAQLLSAIDRAGVTNIRLVRGDGVDVLTHMVGPDSLTGVRVFFPDPWPKARHHKRRLLQADTMALIADRLRPGGVLHAATDHLGYAEHIAEVGDAEPRLRRIDRDTAELPISVARPVTKYERKALAGPIVTELLWERIP</sequence>